<evidence type="ECO:0000313" key="3">
    <source>
        <dbReference type="EMBL" id="MDO3381875.1"/>
    </source>
</evidence>
<sequence>MPENNHRTALYTALAQVPPGRVLTYGQLARLAGRPGAARWAGSVLRQLPEHSQLPWHRVLNAAGRLSLGPGSAGQLQRQRLQDEGVIFTGERVDLTIYGWPPQAV</sequence>
<dbReference type="CDD" id="cd06445">
    <property type="entry name" value="ATase"/>
    <property type="match status" value="1"/>
</dbReference>
<evidence type="ECO:0000313" key="4">
    <source>
        <dbReference type="Proteomes" id="UP001168380"/>
    </source>
</evidence>
<evidence type="ECO:0000259" key="2">
    <source>
        <dbReference type="Pfam" id="PF01035"/>
    </source>
</evidence>
<name>A0ABT8TCQ9_9GAMM</name>
<organism evidence="3 4">
    <name type="scientific">Gilvimarinus algae</name>
    <dbReference type="NCBI Taxonomy" id="3058037"/>
    <lineage>
        <taxon>Bacteria</taxon>
        <taxon>Pseudomonadati</taxon>
        <taxon>Pseudomonadota</taxon>
        <taxon>Gammaproteobacteria</taxon>
        <taxon>Cellvibrionales</taxon>
        <taxon>Cellvibrionaceae</taxon>
        <taxon>Gilvimarinus</taxon>
    </lineage>
</organism>
<dbReference type="InterPro" id="IPR052520">
    <property type="entry name" value="ATL_DNA_repair"/>
</dbReference>
<dbReference type="Pfam" id="PF01035">
    <property type="entry name" value="DNA_binding_1"/>
    <property type="match status" value="1"/>
</dbReference>
<dbReference type="InterPro" id="IPR036388">
    <property type="entry name" value="WH-like_DNA-bd_sf"/>
</dbReference>
<keyword evidence="4" id="KW-1185">Reference proteome</keyword>
<dbReference type="PANTHER" id="PTHR42942:SF1">
    <property type="entry name" value="ALKYLTRANSFERASE-LIKE PROTEIN 1"/>
    <property type="match status" value="1"/>
</dbReference>
<comment type="caution">
    <text evidence="3">The sequence shown here is derived from an EMBL/GenBank/DDBJ whole genome shotgun (WGS) entry which is preliminary data.</text>
</comment>
<gene>
    <name evidence="3" type="ORF">QWI16_06775</name>
</gene>
<dbReference type="InterPro" id="IPR036217">
    <property type="entry name" value="MethylDNA_cys_MeTrfase_DNAb"/>
</dbReference>
<accession>A0ABT8TCQ9</accession>
<dbReference type="Proteomes" id="UP001168380">
    <property type="component" value="Unassembled WGS sequence"/>
</dbReference>
<dbReference type="SUPFAM" id="SSF46767">
    <property type="entry name" value="Methylated DNA-protein cysteine methyltransferase, C-terminal domain"/>
    <property type="match status" value="1"/>
</dbReference>
<evidence type="ECO:0000256" key="1">
    <source>
        <dbReference type="ARBA" id="ARBA00022763"/>
    </source>
</evidence>
<protein>
    <submittedName>
        <fullName evidence="3">MGMT family protein</fullName>
    </submittedName>
</protein>
<feature type="domain" description="Methylated-DNA-[protein]-cysteine S-methyltransferase DNA binding" evidence="2">
    <location>
        <begin position="7"/>
        <end position="86"/>
    </location>
</feature>
<dbReference type="EMBL" id="JAULRT010000047">
    <property type="protein sequence ID" value="MDO3381875.1"/>
    <property type="molecule type" value="Genomic_DNA"/>
</dbReference>
<dbReference type="PANTHER" id="PTHR42942">
    <property type="entry name" value="6-O-METHYLGUANINE DNA METHYLTRANSFERASE"/>
    <property type="match status" value="1"/>
</dbReference>
<dbReference type="Gene3D" id="1.10.10.10">
    <property type="entry name" value="Winged helix-like DNA-binding domain superfamily/Winged helix DNA-binding domain"/>
    <property type="match status" value="1"/>
</dbReference>
<proteinExistence type="predicted"/>
<dbReference type="InterPro" id="IPR014048">
    <property type="entry name" value="MethylDNA_cys_MeTrfase_DNA-bd"/>
</dbReference>
<dbReference type="RefSeq" id="WP_302712031.1">
    <property type="nucleotide sequence ID" value="NZ_JAULRT010000047.1"/>
</dbReference>
<keyword evidence="1" id="KW-0227">DNA damage</keyword>
<reference evidence="3" key="1">
    <citation type="submission" date="2023-07" db="EMBL/GenBank/DDBJ databases">
        <title>Gilvimarinus algae sp. nov., isolated from the surface of Kelp.</title>
        <authorList>
            <person name="Sun Y.Y."/>
            <person name="Gong Y."/>
            <person name="Du Z.J."/>
        </authorList>
    </citation>
    <scope>NUCLEOTIDE SEQUENCE</scope>
    <source>
        <strain evidence="3">SDUM040014</strain>
    </source>
</reference>